<dbReference type="PANTHER" id="PTHR42938:SF47">
    <property type="entry name" value="HYDROXYPYRUVATE REDUCTASE"/>
    <property type="match status" value="1"/>
</dbReference>
<dbReference type="FunFam" id="3.30.1330.90:FF:000003">
    <property type="entry name" value="D-3-phosphoglycerate dehydrogenase"/>
    <property type="match status" value="1"/>
</dbReference>
<dbReference type="NCBIfam" id="TIGR01327">
    <property type="entry name" value="PGDH"/>
    <property type="match status" value="1"/>
</dbReference>
<dbReference type="InterPro" id="IPR002912">
    <property type="entry name" value="ACT_dom"/>
</dbReference>
<keyword evidence="5 9" id="KW-0560">Oxidoreductase</keyword>
<dbReference type="InterPro" id="IPR029753">
    <property type="entry name" value="D-isomer_DH_CS"/>
</dbReference>
<dbReference type="SUPFAM" id="SSF51735">
    <property type="entry name" value="NAD(P)-binding Rossmann-fold domains"/>
    <property type="match status" value="1"/>
</dbReference>
<dbReference type="InterPro" id="IPR006139">
    <property type="entry name" value="D-isomer_2_OHA_DH_cat_dom"/>
</dbReference>
<sequence length="534" mass="58330">MKVLITDEISPEGLQPLQEDPRIQVDVKLGLAVEELHRIIGDYEAIITRSGTRVDSALIRHAKNLKIIARAGVGIDNVEVDAASKQGIIVVNAPYGNVNSAAEHTMALLLSLCRNITQANPSLKSGEWKRAPFTGHELKGRTLGIIGLGKVGGRVALRAKAFEMEVLTYDPYISEKRAEDFGVKLVSLEDIVRYADVISVHTPLNDETRGMIGAEHFEGMKNGVIVVNCARGGIIDEAAMLDALDSGRVTGAAFDVWSEEPPTSDVLRRLIGHERMVVTPHLGANTFEAQKNVAVDVSREIIHYLDGRPMENAVNIPRFDPDLMEHMRPFIGLISQMGEFLSQLAPANPEKITFSYYGKIARYDCAPLTVAGLAALLNRATETEVNMVNARLVARNMGIAIEETRTTEAESFSDMISLSVQTPEGQRSMAGTLFEGKPKIVKMRDFQTDFTPEPYMLVMNYEDRPGLIGKIGTILGAEGVNIGNMNLGRRAKAGEAMVVLSIDSPASDEVLEQLAAAIDARFLKQVHMTQAETD</sequence>
<dbReference type="SUPFAM" id="SSF143548">
    <property type="entry name" value="Serine metabolism enzymes domain"/>
    <property type="match status" value="1"/>
</dbReference>
<keyword evidence="9" id="KW-0718">Serine biosynthesis</keyword>
<dbReference type="SUPFAM" id="SSF55021">
    <property type="entry name" value="ACT-like"/>
    <property type="match status" value="1"/>
</dbReference>
<dbReference type="InterPro" id="IPR045626">
    <property type="entry name" value="PGDH_ASB_dom"/>
</dbReference>
<dbReference type="InterPro" id="IPR029752">
    <property type="entry name" value="D-isomer_DH_CS1"/>
</dbReference>
<evidence type="ECO:0000256" key="6">
    <source>
        <dbReference type="ARBA" id="ARBA00023027"/>
    </source>
</evidence>
<dbReference type="Gene3D" id="3.30.1330.90">
    <property type="entry name" value="D-3-phosphoglycerate dehydrogenase, domain 3"/>
    <property type="match status" value="1"/>
</dbReference>
<dbReference type="SUPFAM" id="SSF52283">
    <property type="entry name" value="Formate/glycerate dehydrogenase catalytic domain-like"/>
    <property type="match status" value="1"/>
</dbReference>
<protein>
    <recommendedName>
        <fullName evidence="4 9">D-3-phosphoglycerate dehydrogenase</fullName>
        <ecNumber evidence="9">1.1.1.95</ecNumber>
    </recommendedName>
</protein>
<dbReference type="Pfam" id="PF01842">
    <property type="entry name" value="ACT"/>
    <property type="match status" value="1"/>
</dbReference>
<dbReference type="PANTHER" id="PTHR42938">
    <property type="entry name" value="FORMATE DEHYDROGENASE 1"/>
    <property type="match status" value="1"/>
</dbReference>
<dbReference type="CDD" id="cd04902">
    <property type="entry name" value="ACT_3PGDH-xct"/>
    <property type="match status" value="1"/>
</dbReference>
<comment type="catalytic activity">
    <reaction evidence="8 9">
        <text>(2R)-3-phosphoglycerate + NAD(+) = 3-phosphooxypyruvate + NADH + H(+)</text>
        <dbReference type="Rhea" id="RHEA:12641"/>
        <dbReference type="ChEBI" id="CHEBI:15378"/>
        <dbReference type="ChEBI" id="CHEBI:18110"/>
        <dbReference type="ChEBI" id="CHEBI:57540"/>
        <dbReference type="ChEBI" id="CHEBI:57945"/>
        <dbReference type="ChEBI" id="CHEBI:58272"/>
        <dbReference type="EC" id="1.1.1.95"/>
    </reaction>
</comment>
<evidence type="ECO:0000256" key="9">
    <source>
        <dbReference type="RuleBase" id="RU363003"/>
    </source>
</evidence>
<organism evidence="11 12">
    <name type="scientific">Geoalkalibacter subterraneus</name>
    <dbReference type="NCBI Taxonomy" id="483547"/>
    <lineage>
        <taxon>Bacteria</taxon>
        <taxon>Pseudomonadati</taxon>
        <taxon>Thermodesulfobacteriota</taxon>
        <taxon>Desulfuromonadia</taxon>
        <taxon>Desulfuromonadales</taxon>
        <taxon>Geoalkalibacteraceae</taxon>
        <taxon>Geoalkalibacter</taxon>
    </lineage>
</organism>
<dbReference type="AlphaFoldDB" id="A0A0B5FK24"/>
<dbReference type="EC" id="1.1.1.95" evidence="9"/>
<dbReference type="InterPro" id="IPR006236">
    <property type="entry name" value="PGDH"/>
</dbReference>
<dbReference type="PROSITE" id="PS00670">
    <property type="entry name" value="D_2_HYDROXYACID_DH_2"/>
    <property type="match status" value="1"/>
</dbReference>
<evidence type="ECO:0000259" key="10">
    <source>
        <dbReference type="PROSITE" id="PS51671"/>
    </source>
</evidence>
<keyword evidence="6 9" id="KW-0520">NAD</keyword>
<dbReference type="Gene3D" id="3.40.50.720">
    <property type="entry name" value="NAD(P)-binding Rossmann-like Domain"/>
    <property type="match status" value="2"/>
</dbReference>
<name>A0A0B5FK24_9BACT</name>
<dbReference type="RefSeq" id="WP_040201719.1">
    <property type="nucleotide sequence ID" value="NZ_CP010311.1"/>
</dbReference>
<dbReference type="CDD" id="cd12173">
    <property type="entry name" value="PGDH_4"/>
    <property type="match status" value="1"/>
</dbReference>
<dbReference type="UniPathway" id="UPA00135">
    <property type="reaction ID" value="UER00196"/>
</dbReference>
<dbReference type="Pfam" id="PF00389">
    <property type="entry name" value="2-Hacid_dh"/>
    <property type="match status" value="1"/>
</dbReference>
<dbReference type="PROSITE" id="PS00671">
    <property type="entry name" value="D_2_HYDROXYACID_DH_3"/>
    <property type="match status" value="1"/>
</dbReference>
<evidence type="ECO:0000256" key="7">
    <source>
        <dbReference type="ARBA" id="ARBA00048126"/>
    </source>
</evidence>
<accession>A0A0B5FK24</accession>
<dbReference type="KEGG" id="gsb:GSUB_15940"/>
<evidence type="ECO:0000256" key="4">
    <source>
        <dbReference type="ARBA" id="ARBA00021582"/>
    </source>
</evidence>
<keyword evidence="12" id="KW-1185">Reference proteome</keyword>
<comment type="similarity">
    <text evidence="3 9">Belongs to the D-isomer specific 2-hydroxyacid dehydrogenase family.</text>
</comment>
<dbReference type="InterPro" id="IPR029009">
    <property type="entry name" value="ASB_dom_sf"/>
</dbReference>
<evidence type="ECO:0000256" key="1">
    <source>
        <dbReference type="ARBA" id="ARBA00003800"/>
    </source>
</evidence>
<keyword evidence="9" id="KW-0028">Amino-acid biosynthesis</keyword>
<dbReference type="InterPro" id="IPR036291">
    <property type="entry name" value="NAD(P)-bd_dom_sf"/>
</dbReference>
<dbReference type="HOGENOM" id="CLU_019796_8_1_7"/>
<dbReference type="InterPro" id="IPR045865">
    <property type="entry name" value="ACT-like_dom_sf"/>
</dbReference>
<reference evidence="11 12" key="1">
    <citation type="journal article" date="2015" name="Genome Announc.">
        <title>Genomes of Geoalkalibacter ferrihydriticus Z-0531T and Geoalkalibacter subterraneus Red1T, Two Haloalkaliphilic Metal-Reducing Deltaproteobacteria.</title>
        <authorList>
            <person name="Badalamenti J.P."/>
            <person name="Krajmalnik-Brown R."/>
            <person name="Torres C.I."/>
            <person name="Bond D.R."/>
        </authorList>
    </citation>
    <scope>NUCLEOTIDE SEQUENCE [LARGE SCALE GENOMIC DNA]</scope>
    <source>
        <strain evidence="11 12">Red1</strain>
    </source>
</reference>
<dbReference type="EMBL" id="CP010311">
    <property type="protein sequence ID" value="AJF07748.1"/>
    <property type="molecule type" value="Genomic_DNA"/>
</dbReference>
<dbReference type="FunFam" id="3.40.50.720:FF:000021">
    <property type="entry name" value="D-3-phosphoglycerate dehydrogenase"/>
    <property type="match status" value="1"/>
</dbReference>
<dbReference type="PROSITE" id="PS00065">
    <property type="entry name" value="D_2_HYDROXYACID_DH_1"/>
    <property type="match status" value="1"/>
</dbReference>
<dbReference type="GO" id="GO:0006564">
    <property type="term" value="P:L-serine biosynthetic process"/>
    <property type="evidence" value="ECO:0007669"/>
    <property type="project" value="UniProtKB-UniRule"/>
</dbReference>
<comment type="pathway">
    <text evidence="2 9">Amino-acid biosynthesis; L-serine biosynthesis; L-serine from 3-phospho-D-glycerate: step 1/3.</text>
</comment>
<dbReference type="InterPro" id="IPR006140">
    <property type="entry name" value="D-isomer_DH_NAD-bd"/>
</dbReference>
<dbReference type="Proteomes" id="UP000035036">
    <property type="component" value="Chromosome"/>
</dbReference>
<dbReference type="STRING" id="483547.GSUB_15940"/>
<dbReference type="OrthoDB" id="9793626at2"/>
<gene>
    <name evidence="11" type="ORF">GSUB_15940</name>
</gene>
<evidence type="ECO:0000313" key="11">
    <source>
        <dbReference type="EMBL" id="AJF07748.1"/>
    </source>
</evidence>
<feature type="domain" description="ACT" evidence="10">
    <location>
        <begin position="456"/>
        <end position="528"/>
    </location>
</feature>
<comment type="catalytic activity">
    <reaction evidence="7">
        <text>(R)-2-hydroxyglutarate + NAD(+) = 2-oxoglutarate + NADH + H(+)</text>
        <dbReference type="Rhea" id="RHEA:49612"/>
        <dbReference type="ChEBI" id="CHEBI:15378"/>
        <dbReference type="ChEBI" id="CHEBI:15801"/>
        <dbReference type="ChEBI" id="CHEBI:16810"/>
        <dbReference type="ChEBI" id="CHEBI:57540"/>
        <dbReference type="ChEBI" id="CHEBI:57945"/>
        <dbReference type="EC" id="1.1.1.399"/>
    </reaction>
</comment>
<evidence type="ECO:0000256" key="8">
    <source>
        <dbReference type="ARBA" id="ARBA00048731"/>
    </source>
</evidence>
<dbReference type="PROSITE" id="PS51671">
    <property type="entry name" value="ACT"/>
    <property type="match status" value="1"/>
</dbReference>
<evidence type="ECO:0000256" key="2">
    <source>
        <dbReference type="ARBA" id="ARBA00005216"/>
    </source>
</evidence>
<dbReference type="GO" id="GO:0051287">
    <property type="term" value="F:NAD binding"/>
    <property type="evidence" value="ECO:0007669"/>
    <property type="project" value="UniProtKB-UniRule"/>
</dbReference>
<dbReference type="Pfam" id="PF02826">
    <property type="entry name" value="2-Hacid_dh_C"/>
    <property type="match status" value="1"/>
</dbReference>
<comment type="function">
    <text evidence="1">Catalyzes the reversible oxidation of 3-phospho-D-glycerate to 3-phosphonooxypyruvate, the first step of the phosphorylated L-serine biosynthesis pathway. Also catalyzes the reversible oxidation of 2-hydroxyglutarate to 2-oxoglutarate.</text>
</comment>
<evidence type="ECO:0000256" key="5">
    <source>
        <dbReference type="ARBA" id="ARBA00023002"/>
    </source>
</evidence>
<dbReference type="GO" id="GO:0004617">
    <property type="term" value="F:phosphoglycerate dehydrogenase activity"/>
    <property type="evidence" value="ECO:0007669"/>
    <property type="project" value="UniProtKB-UniRule"/>
</dbReference>
<dbReference type="Pfam" id="PF19304">
    <property type="entry name" value="PGDH_inter"/>
    <property type="match status" value="1"/>
</dbReference>
<evidence type="ECO:0000256" key="3">
    <source>
        <dbReference type="ARBA" id="ARBA00005854"/>
    </source>
</evidence>
<proteinExistence type="inferred from homology"/>
<evidence type="ECO:0000313" key="12">
    <source>
        <dbReference type="Proteomes" id="UP000035036"/>
    </source>
</evidence>
<dbReference type="Gene3D" id="3.30.70.260">
    <property type="match status" value="1"/>
</dbReference>